<feature type="domain" description="G-protein coupled receptors family 3 profile" evidence="11">
    <location>
        <begin position="279"/>
        <end position="477"/>
    </location>
</feature>
<evidence type="ECO:0000256" key="1">
    <source>
        <dbReference type="ARBA" id="ARBA00004141"/>
    </source>
</evidence>
<dbReference type="Pfam" id="PF00003">
    <property type="entry name" value="7tm_3"/>
    <property type="match status" value="1"/>
</dbReference>
<dbReference type="AlphaFoldDB" id="A0AAV8V840"/>
<dbReference type="InterPro" id="IPR028082">
    <property type="entry name" value="Peripla_BP_I"/>
</dbReference>
<reference evidence="12 13" key="1">
    <citation type="journal article" date="2023" name="Insect Mol. Biol.">
        <title>Genome sequencing provides insights into the evolution of gene families encoding plant cell wall-degrading enzymes in longhorned beetles.</title>
        <authorList>
            <person name="Shin N.R."/>
            <person name="Okamura Y."/>
            <person name="Kirsch R."/>
            <person name="Pauchet Y."/>
        </authorList>
    </citation>
    <scope>NUCLEOTIDE SEQUENCE [LARGE SCALE GENOMIC DNA]</scope>
    <source>
        <strain evidence="12">EAD_L_NR</strain>
    </source>
</reference>
<feature type="transmembrane region" description="Helical" evidence="10">
    <location>
        <begin position="282"/>
        <end position="300"/>
    </location>
</feature>
<dbReference type="Gene3D" id="3.40.50.2300">
    <property type="match status" value="2"/>
</dbReference>
<keyword evidence="8" id="KW-0807">Transducer</keyword>
<sequence>VYEMGMYGEYVWILQNREQLWWNSTNECSIYDMQKAVENIIIISDYNSISKNERSISGMNDDDFETALNMSKSSISKYARQAYDAIWTMALALRDSDIYPYDRNDSFTYYKNYSKNDMVHRWVERLGELRFIGLSGPLKFQGADRVGNSLVQQIQDGVKVDIAVFDSVNKLLDFRCRTCRNIRWKNGQVPVAQRILKVSLVTVPPILLYCILSISFLGICASFLLLYFNLHYRQLKFVKLSSPKLNNVAIIGCIFVYSSVILLEFHNISLYSEVYFNQICSVRIYLLSAGFSLAFGSMFAKTYRVHRLFTYLGAGLVKDKLLKDKQLIGLISIPLIIDGLILALWVAIDPMQRQLYNLTLEVSIIDPGVVYQPQVEVCSSQNTTGWYVALFGYKSIILIMGVFMAWKTRHVNIEALNDSQYIGICVYSAVFSTAIVILSSFVNNYAILAYLAKTTCILMSTTITLVLLFFPKLRTVFGKVNSEDPVMQSMGLKVESNTRRFILDDPKEQILRLEIQNKVYKRQLVALDKDILRLEQLLSQYSSCSTETKDSITAATTIQCHYLNVPISVVGRASWPSAHCELKHSGKEFLSENKLAINHSIDKNKLFEKLRKFLSTFNSLHISHQQQGANLDYGQLKVPKHDRLQPTSSPEIYRKSVLFNTLTKAKSEDCLKQNESI</sequence>
<dbReference type="Pfam" id="PF01094">
    <property type="entry name" value="ANF_receptor"/>
    <property type="match status" value="1"/>
</dbReference>
<proteinExistence type="predicted"/>
<dbReference type="PANTHER" id="PTHR10519:SF46">
    <property type="entry name" value="METABOTROPIC GABA-B RECEPTOR SUBTYPE 3, ISOFORM A"/>
    <property type="match status" value="1"/>
</dbReference>
<dbReference type="CDD" id="cd15047">
    <property type="entry name" value="7tmC_GABA-B-like"/>
    <property type="match status" value="1"/>
</dbReference>
<feature type="transmembrane region" description="Helical" evidence="10">
    <location>
        <begin position="327"/>
        <end position="348"/>
    </location>
</feature>
<evidence type="ECO:0000256" key="10">
    <source>
        <dbReference type="SAM" id="Phobius"/>
    </source>
</evidence>
<dbReference type="GO" id="GO:0007214">
    <property type="term" value="P:gamma-aminobutyric acid signaling pathway"/>
    <property type="evidence" value="ECO:0007669"/>
    <property type="project" value="TreeGrafter"/>
</dbReference>
<dbReference type="PRINTS" id="PR01176">
    <property type="entry name" value="GABABRECEPTR"/>
</dbReference>
<name>A0AAV8V840_9CUCU</name>
<dbReference type="Proteomes" id="UP001159042">
    <property type="component" value="Unassembled WGS sequence"/>
</dbReference>
<keyword evidence="7" id="KW-0325">Glycoprotein</keyword>
<feature type="transmembrane region" description="Helical" evidence="10">
    <location>
        <begin position="421"/>
        <end position="441"/>
    </location>
</feature>
<evidence type="ECO:0000256" key="8">
    <source>
        <dbReference type="ARBA" id="ARBA00023224"/>
    </source>
</evidence>
<feature type="transmembrane region" description="Helical" evidence="10">
    <location>
        <begin position="447"/>
        <end position="470"/>
    </location>
</feature>
<accession>A0AAV8V840</accession>
<keyword evidence="4" id="KW-0297">G-protein coupled receptor</keyword>
<comment type="caution">
    <text evidence="12">The sequence shown here is derived from an EMBL/GenBank/DDBJ whole genome shotgun (WGS) entry which is preliminary data.</text>
</comment>
<dbReference type="PRINTS" id="PR01177">
    <property type="entry name" value="GABAB1RECPTR"/>
</dbReference>
<evidence type="ECO:0000313" key="13">
    <source>
        <dbReference type="Proteomes" id="UP001159042"/>
    </source>
</evidence>
<evidence type="ECO:0000313" key="12">
    <source>
        <dbReference type="EMBL" id="KAJ8910268.1"/>
    </source>
</evidence>
<protein>
    <recommendedName>
        <fullName evidence="11">G-protein coupled receptors family 3 profile domain-containing protein</fullName>
    </recommendedName>
</protein>
<dbReference type="InterPro" id="IPR017978">
    <property type="entry name" value="GPCR_3_C"/>
</dbReference>
<feature type="transmembrane region" description="Helical" evidence="10">
    <location>
        <begin position="386"/>
        <end position="406"/>
    </location>
</feature>
<evidence type="ECO:0000256" key="7">
    <source>
        <dbReference type="ARBA" id="ARBA00023180"/>
    </source>
</evidence>
<keyword evidence="6" id="KW-0675">Receptor</keyword>
<evidence type="ECO:0000256" key="9">
    <source>
        <dbReference type="SAM" id="Coils"/>
    </source>
</evidence>
<dbReference type="PROSITE" id="PS50259">
    <property type="entry name" value="G_PROTEIN_RECEP_F3_4"/>
    <property type="match status" value="1"/>
</dbReference>
<evidence type="ECO:0000256" key="3">
    <source>
        <dbReference type="ARBA" id="ARBA00022989"/>
    </source>
</evidence>
<dbReference type="PANTHER" id="PTHR10519">
    <property type="entry name" value="GABA-B RECEPTOR"/>
    <property type="match status" value="1"/>
</dbReference>
<feature type="non-terminal residue" evidence="12">
    <location>
        <position position="1"/>
    </location>
</feature>
<evidence type="ECO:0000256" key="2">
    <source>
        <dbReference type="ARBA" id="ARBA00022692"/>
    </source>
</evidence>
<gene>
    <name evidence="12" type="ORF">NQ315_014002</name>
</gene>
<feature type="transmembrane region" description="Helical" evidence="10">
    <location>
        <begin position="248"/>
        <end position="270"/>
    </location>
</feature>
<comment type="subcellular location">
    <subcellularLocation>
        <location evidence="1">Membrane</location>
        <topology evidence="1">Multi-pass membrane protein</topology>
    </subcellularLocation>
</comment>
<feature type="coiled-coil region" evidence="9">
    <location>
        <begin position="510"/>
        <end position="537"/>
    </location>
</feature>
<keyword evidence="3 10" id="KW-1133">Transmembrane helix</keyword>
<dbReference type="InterPro" id="IPR001828">
    <property type="entry name" value="ANF_lig-bd_rcpt"/>
</dbReference>
<dbReference type="SUPFAM" id="SSF53822">
    <property type="entry name" value="Periplasmic binding protein-like I"/>
    <property type="match status" value="1"/>
</dbReference>
<dbReference type="GO" id="GO:0038039">
    <property type="term" value="C:G protein-coupled receptor heterodimeric complex"/>
    <property type="evidence" value="ECO:0007669"/>
    <property type="project" value="TreeGrafter"/>
</dbReference>
<evidence type="ECO:0000256" key="4">
    <source>
        <dbReference type="ARBA" id="ARBA00023040"/>
    </source>
</evidence>
<dbReference type="InterPro" id="IPR002455">
    <property type="entry name" value="GPCR3_GABA-B"/>
</dbReference>
<organism evidence="12 13">
    <name type="scientific">Exocentrus adspersus</name>
    <dbReference type="NCBI Taxonomy" id="1586481"/>
    <lineage>
        <taxon>Eukaryota</taxon>
        <taxon>Metazoa</taxon>
        <taxon>Ecdysozoa</taxon>
        <taxon>Arthropoda</taxon>
        <taxon>Hexapoda</taxon>
        <taxon>Insecta</taxon>
        <taxon>Pterygota</taxon>
        <taxon>Neoptera</taxon>
        <taxon>Endopterygota</taxon>
        <taxon>Coleoptera</taxon>
        <taxon>Polyphaga</taxon>
        <taxon>Cucujiformia</taxon>
        <taxon>Chrysomeloidea</taxon>
        <taxon>Cerambycidae</taxon>
        <taxon>Lamiinae</taxon>
        <taxon>Acanthocinini</taxon>
        <taxon>Exocentrus</taxon>
    </lineage>
</organism>
<dbReference type="GO" id="GO:0004965">
    <property type="term" value="F:G protein-coupled GABA receptor activity"/>
    <property type="evidence" value="ECO:0007669"/>
    <property type="project" value="InterPro"/>
</dbReference>
<keyword evidence="5 10" id="KW-0472">Membrane</keyword>
<evidence type="ECO:0000256" key="6">
    <source>
        <dbReference type="ARBA" id="ARBA00023170"/>
    </source>
</evidence>
<evidence type="ECO:0000256" key="5">
    <source>
        <dbReference type="ARBA" id="ARBA00023136"/>
    </source>
</evidence>
<keyword evidence="9" id="KW-0175">Coiled coil</keyword>
<evidence type="ECO:0000259" key="11">
    <source>
        <dbReference type="PROSITE" id="PS50259"/>
    </source>
</evidence>
<keyword evidence="2 10" id="KW-0812">Transmembrane</keyword>
<feature type="transmembrane region" description="Helical" evidence="10">
    <location>
        <begin position="206"/>
        <end position="228"/>
    </location>
</feature>
<keyword evidence="13" id="KW-1185">Reference proteome</keyword>
<dbReference type="EMBL" id="JANEYG010000326">
    <property type="protein sequence ID" value="KAJ8910268.1"/>
    <property type="molecule type" value="Genomic_DNA"/>
</dbReference>